<dbReference type="EMBL" id="LCTV02000016">
    <property type="protein sequence ID" value="PRQ70243.1"/>
    <property type="molecule type" value="Genomic_DNA"/>
</dbReference>
<organism evidence="14 15">
    <name type="scientific">Rhodotorula toruloides</name>
    <name type="common">Yeast</name>
    <name type="synonym">Rhodosporidium toruloides</name>
    <dbReference type="NCBI Taxonomy" id="5286"/>
    <lineage>
        <taxon>Eukaryota</taxon>
        <taxon>Fungi</taxon>
        <taxon>Dikarya</taxon>
        <taxon>Basidiomycota</taxon>
        <taxon>Pucciniomycotina</taxon>
        <taxon>Microbotryomycetes</taxon>
        <taxon>Sporidiobolales</taxon>
        <taxon>Sporidiobolaceae</taxon>
        <taxon>Rhodotorula</taxon>
    </lineage>
</organism>
<comment type="subcellular location">
    <subcellularLocation>
        <location evidence="1">Mitochondrion</location>
    </subcellularLocation>
</comment>
<evidence type="ECO:0000256" key="3">
    <source>
        <dbReference type="ARBA" id="ARBA00022679"/>
    </source>
</evidence>
<feature type="binding site" evidence="11">
    <location>
        <position position="202"/>
    </location>
    <ligand>
        <name>Zn(2+)</name>
        <dbReference type="ChEBI" id="CHEBI:29105"/>
    </ligand>
</feature>
<dbReference type="InterPro" id="IPR026590">
    <property type="entry name" value="Ssirtuin_cat_dom"/>
</dbReference>
<dbReference type="Proteomes" id="UP000239560">
    <property type="component" value="Unassembled WGS sequence"/>
</dbReference>
<evidence type="ECO:0000256" key="4">
    <source>
        <dbReference type="ARBA" id="ARBA00022723"/>
    </source>
</evidence>
<keyword evidence="6 7" id="KW-0520">NAD</keyword>
<feature type="domain" description="Deacetylase sirtuin-type" evidence="13">
    <location>
        <begin position="16"/>
        <end position="322"/>
    </location>
</feature>
<evidence type="ECO:0000256" key="5">
    <source>
        <dbReference type="ARBA" id="ARBA00022833"/>
    </source>
</evidence>
<evidence type="ECO:0000313" key="14">
    <source>
        <dbReference type="EMBL" id="PRQ70243.1"/>
    </source>
</evidence>
<accession>A0A2S9ZWY8</accession>
<evidence type="ECO:0000256" key="6">
    <source>
        <dbReference type="ARBA" id="ARBA00023027"/>
    </source>
</evidence>
<dbReference type="EC" id="2.3.1.286" evidence="7"/>
<evidence type="ECO:0000256" key="7">
    <source>
        <dbReference type="PIRNR" id="PIRNR037938"/>
    </source>
</evidence>
<reference evidence="14 15" key="1">
    <citation type="journal article" date="2018" name="Elife">
        <title>Functional genomics of lipid metabolism in the oleaginous yeast Rhodosporidium toruloides.</title>
        <authorList>
            <person name="Coradetti S.T."/>
            <person name="Pinel D."/>
            <person name="Geiselman G."/>
            <person name="Ito M."/>
            <person name="Mondo S."/>
            <person name="Reilly M.C."/>
            <person name="Cheng Y.F."/>
            <person name="Bauer S."/>
            <person name="Grigoriev I."/>
            <person name="Gladden J.M."/>
            <person name="Simmons B.A."/>
            <person name="Brem R."/>
            <person name="Arkin A.P."/>
            <person name="Skerker J.M."/>
        </authorList>
    </citation>
    <scope>NUCLEOTIDE SEQUENCE [LARGE SCALE GENOMIC DNA]</scope>
    <source>
        <strain evidence="14 15">NBRC 0880</strain>
    </source>
</reference>
<feature type="binding site" evidence="9">
    <location>
        <begin position="248"/>
        <end position="249"/>
    </location>
    <ligand>
        <name>NAD(+)</name>
        <dbReference type="ChEBI" id="CHEBI:57540"/>
    </ligand>
</feature>
<comment type="similarity">
    <text evidence="2 7">Belongs to the sirtuin family. Class I subfamily.</text>
</comment>
<dbReference type="PROSITE" id="PS50305">
    <property type="entry name" value="SIRTUIN"/>
    <property type="match status" value="1"/>
</dbReference>
<keyword evidence="5 7" id="KW-0862">Zinc</keyword>
<dbReference type="GO" id="GO:0005739">
    <property type="term" value="C:mitochondrion"/>
    <property type="evidence" value="ECO:0007669"/>
    <property type="project" value="UniProtKB-SubCell"/>
</dbReference>
<feature type="binding site" evidence="9">
    <location>
        <begin position="44"/>
        <end position="48"/>
    </location>
    <ligand>
        <name>NAD(+)</name>
        <dbReference type="ChEBI" id="CHEBI:57540"/>
    </ligand>
</feature>
<evidence type="ECO:0000313" key="15">
    <source>
        <dbReference type="Proteomes" id="UP000239560"/>
    </source>
</evidence>
<dbReference type="InterPro" id="IPR017328">
    <property type="entry name" value="Sirtuin_class_I"/>
</dbReference>
<evidence type="ECO:0000256" key="12">
    <source>
        <dbReference type="SAM" id="MobiDB-lite"/>
    </source>
</evidence>
<dbReference type="PANTHER" id="PTHR11085:SF6">
    <property type="entry name" value="NAD-DEPENDENT PROTEIN DEACETYLASE SIRTUIN-2"/>
    <property type="match status" value="1"/>
</dbReference>
<keyword evidence="3 7" id="KW-0808">Transferase</keyword>
<dbReference type="Pfam" id="PF02146">
    <property type="entry name" value="SIR2"/>
    <property type="match status" value="2"/>
</dbReference>
<feature type="binding site" evidence="9">
    <location>
        <begin position="272"/>
        <end position="274"/>
    </location>
    <ligand>
        <name>NAD(+)</name>
        <dbReference type="ChEBI" id="CHEBI:57540"/>
    </ligand>
</feature>
<dbReference type="AlphaFoldDB" id="A0A2S9ZWY8"/>
<sequence length="416" mass="46427">MSAPSSKPNRAFPHLTTSEKPTLEDVAKLIKDGKAKRIMLMVGAGVSTGAGIPDFRSPGTGLYDNLAKYKLPYSFTFRRAFDELQALIQQLTHFPFSPEAIFDVDYLEERPEAFYTLAQELYPGNFRPTLSHYFFRLLQEKGVLRGCWTQNIDTLEHLAGLKDELLVEAHGSFATATCLNCRTKFDKDDIKPRVLRGEVVRHDEGKCKGNKRALIKPDIVFFGEGLPDKFFERLSDFSSCDLLIVIGTSLQVGPFNSLMHRVPATCPRLLINMESVGEVESPRGLGFDFTGFTGKPGGIRDVRRLGDADEGIMELARLIGWDEDLRELKEKEWKRLDEQEGKAAPAPAKADKEKAKEKAEEKRSEVIEQVEETVEANEGKKEDEAGVDELTKAVAGVALDGDTADTRKDEEKKPAL</sequence>
<dbReference type="Gene3D" id="3.30.1600.10">
    <property type="entry name" value="SIR2/SIRT2 'Small Domain"/>
    <property type="match status" value="1"/>
</dbReference>
<dbReference type="GO" id="GO:0005634">
    <property type="term" value="C:nucleus"/>
    <property type="evidence" value="ECO:0007669"/>
    <property type="project" value="TreeGrafter"/>
</dbReference>
<feature type="binding site" evidence="10 11">
    <location>
        <position position="181"/>
    </location>
    <ligand>
        <name>Zn(2+)</name>
        <dbReference type="ChEBI" id="CHEBI:29105"/>
    </ligand>
</feature>
<comment type="caution">
    <text evidence="14">The sequence shown here is derived from an EMBL/GenBank/DDBJ whole genome shotgun (WGS) entry which is preliminary data.</text>
</comment>
<dbReference type="SUPFAM" id="SSF52467">
    <property type="entry name" value="DHS-like NAD/FAD-binding domain"/>
    <property type="match status" value="1"/>
</dbReference>
<evidence type="ECO:0000256" key="1">
    <source>
        <dbReference type="ARBA" id="ARBA00004173"/>
    </source>
</evidence>
<feature type="compositionally biased region" description="Basic and acidic residues" evidence="12">
    <location>
        <begin position="349"/>
        <end position="366"/>
    </location>
</feature>
<feature type="binding site" evidence="10 11">
    <location>
        <position position="178"/>
    </location>
    <ligand>
        <name>Zn(2+)</name>
        <dbReference type="ChEBI" id="CHEBI:29105"/>
    </ligand>
</feature>
<feature type="binding site" evidence="9">
    <location>
        <begin position="54"/>
        <end position="56"/>
    </location>
    <ligand>
        <name>NAD(+)</name>
        <dbReference type="ChEBI" id="CHEBI:57540"/>
    </ligand>
</feature>
<feature type="binding site" evidence="10 11">
    <location>
        <position position="207"/>
    </location>
    <ligand>
        <name>Zn(2+)</name>
        <dbReference type="ChEBI" id="CHEBI:29105"/>
    </ligand>
</feature>
<comment type="catalytic activity">
    <reaction evidence="7">
        <text>N(6)-acetyl-L-lysyl-[protein] + NAD(+) + H2O = 2''-O-acetyl-ADP-D-ribose + nicotinamide + L-lysyl-[protein]</text>
        <dbReference type="Rhea" id="RHEA:43636"/>
        <dbReference type="Rhea" id="RHEA-COMP:9752"/>
        <dbReference type="Rhea" id="RHEA-COMP:10731"/>
        <dbReference type="ChEBI" id="CHEBI:15377"/>
        <dbReference type="ChEBI" id="CHEBI:17154"/>
        <dbReference type="ChEBI" id="CHEBI:29969"/>
        <dbReference type="ChEBI" id="CHEBI:57540"/>
        <dbReference type="ChEBI" id="CHEBI:61930"/>
        <dbReference type="ChEBI" id="CHEBI:83767"/>
        <dbReference type="EC" id="2.3.1.286"/>
    </reaction>
</comment>
<dbReference type="PIRSF" id="PIRSF037938">
    <property type="entry name" value="SIR2_euk"/>
    <property type="match status" value="1"/>
</dbReference>
<comment type="cofactor">
    <cofactor evidence="10">
        <name>Zn(2+)</name>
        <dbReference type="ChEBI" id="CHEBI:29105"/>
    </cofactor>
    <text evidence="10">Binds 1 zinc ion per subunit.</text>
</comment>
<evidence type="ECO:0000256" key="2">
    <source>
        <dbReference type="ARBA" id="ARBA00006924"/>
    </source>
</evidence>
<evidence type="ECO:0000256" key="11">
    <source>
        <dbReference type="PROSITE-ProRule" id="PRU00236"/>
    </source>
</evidence>
<dbReference type="InterPro" id="IPR026591">
    <property type="entry name" value="Sirtuin_cat_small_dom_sf"/>
</dbReference>
<dbReference type="GO" id="GO:0070403">
    <property type="term" value="F:NAD+ binding"/>
    <property type="evidence" value="ECO:0007669"/>
    <property type="project" value="UniProtKB-UniRule"/>
</dbReference>
<evidence type="ECO:0000256" key="9">
    <source>
        <dbReference type="PIRSR" id="PIRSR037938-2"/>
    </source>
</evidence>
<dbReference type="GO" id="GO:0017136">
    <property type="term" value="F:histone deacetylase activity, NAD-dependent"/>
    <property type="evidence" value="ECO:0007669"/>
    <property type="project" value="InterPro"/>
</dbReference>
<keyword evidence="4 7" id="KW-0479">Metal-binding</keyword>
<dbReference type="OrthoDB" id="420264at2759"/>
<dbReference type="InterPro" id="IPR029035">
    <property type="entry name" value="DHS-like_NAD/FAD-binding_dom"/>
</dbReference>
<evidence type="ECO:0000256" key="8">
    <source>
        <dbReference type="PIRSR" id="PIRSR037938-1"/>
    </source>
</evidence>
<dbReference type="PANTHER" id="PTHR11085">
    <property type="entry name" value="NAD-DEPENDENT PROTEIN DEACYLASE SIRTUIN-5, MITOCHONDRIAL-RELATED"/>
    <property type="match status" value="1"/>
</dbReference>
<dbReference type="Gene3D" id="3.40.50.1220">
    <property type="entry name" value="TPP-binding domain"/>
    <property type="match status" value="1"/>
</dbReference>
<feature type="region of interest" description="Disordered" evidence="12">
    <location>
        <begin position="336"/>
        <end position="416"/>
    </location>
</feature>
<dbReference type="InterPro" id="IPR003000">
    <property type="entry name" value="Sirtuin"/>
</dbReference>
<evidence type="ECO:0000259" key="13">
    <source>
        <dbReference type="PROSITE" id="PS50305"/>
    </source>
</evidence>
<protein>
    <recommendedName>
        <fullName evidence="7">NAD-dependent protein deacetylase</fullName>
        <ecNumber evidence="7">2.3.1.286</ecNumber>
    </recommendedName>
</protein>
<name>A0A2S9ZWY8_RHOTO</name>
<proteinExistence type="inferred from homology"/>
<feature type="active site" description="Proton acceptor" evidence="8 11">
    <location>
        <position position="170"/>
    </location>
</feature>
<dbReference type="GO" id="GO:0008270">
    <property type="term" value="F:zinc ion binding"/>
    <property type="evidence" value="ECO:0007669"/>
    <property type="project" value="UniProtKB-UniRule"/>
</dbReference>
<evidence type="ECO:0000256" key="10">
    <source>
        <dbReference type="PIRSR" id="PIRSR037938-3"/>
    </source>
</evidence>
<gene>
    <name evidence="14" type="ORF">AAT19DRAFT_11475</name>
</gene>
<dbReference type="InterPro" id="IPR050134">
    <property type="entry name" value="NAD-dep_sirtuin_deacylases"/>
</dbReference>
<feature type="binding site" evidence="9">
    <location>
        <begin position="150"/>
        <end position="153"/>
    </location>
    <ligand>
        <name>NAD(+)</name>
        <dbReference type="ChEBI" id="CHEBI:57540"/>
    </ligand>
</feature>
<feature type="compositionally biased region" description="Basic and acidic residues" evidence="12">
    <location>
        <begin position="404"/>
        <end position="416"/>
    </location>
</feature>